<accession>A0ABQ8U783</accession>
<sequence length="289" mass="30957">MHVFDRGFITSGLFFIWVHQPFVRATIKYLKARDLQYCDQIAWPLATPCGQYSALQWADAPPGGELDFLAVHHATCLIFKRVGAPRLELRHQRSADVIHDFLKPRVAIAPGWRGLLREVMMSHQPGADPHFPAAQPGAYPHLLAAGTGAAQPGAYPHLLAAGTGAQPGAYPHLLAAGTEAQPGAYPHLLAAGTGAAQPGAGPAAGHGTPVVNDCHPSPDQHDLDMATGTGGEEQTSPALEWPQGIHEVIETMLPVAAREGRLLEVWGSPWEALTRAPRPGWTVLVEAEW</sequence>
<reference evidence="1" key="1">
    <citation type="journal article" date="2022" name="bioRxiv">
        <title>Genomics of Preaxostyla Flagellates Illuminates Evolutionary Transitions and the Path Towards Mitochondrial Loss.</title>
        <authorList>
            <person name="Novak L.V.F."/>
            <person name="Treitli S.C."/>
            <person name="Pyrih J."/>
            <person name="Halakuc P."/>
            <person name="Pipaliya S.V."/>
            <person name="Vacek V."/>
            <person name="Brzon O."/>
            <person name="Soukal P."/>
            <person name="Eme L."/>
            <person name="Dacks J.B."/>
            <person name="Karnkowska A."/>
            <person name="Elias M."/>
            <person name="Hampl V."/>
        </authorList>
    </citation>
    <scope>NUCLEOTIDE SEQUENCE</scope>
    <source>
        <strain evidence="1">RCP-MX</strain>
    </source>
</reference>
<dbReference type="Proteomes" id="UP001141327">
    <property type="component" value="Unassembled WGS sequence"/>
</dbReference>
<protein>
    <submittedName>
        <fullName evidence="1">Uncharacterized protein</fullName>
    </submittedName>
</protein>
<keyword evidence="2" id="KW-1185">Reference proteome</keyword>
<dbReference type="EMBL" id="JAPMOS010000300">
    <property type="protein sequence ID" value="KAJ4453199.1"/>
    <property type="molecule type" value="Genomic_DNA"/>
</dbReference>
<evidence type="ECO:0000313" key="2">
    <source>
        <dbReference type="Proteomes" id="UP001141327"/>
    </source>
</evidence>
<gene>
    <name evidence="1" type="ORF">PAPYR_12407</name>
</gene>
<comment type="caution">
    <text evidence="1">The sequence shown here is derived from an EMBL/GenBank/DDBJ whole genome shotgun (WGS) entry which is preliminary data.</text>
</comment>
<organism evidence="1 2">
    <name type="scientific">Paratrimastix pyriformis</name>
    <dbReference type="NCBI Taxonomy" id="342808"/>
    <lineage>
        <taxon>Eukaryota</taxon>
        <taxon>Metamonada</taxon>
        <taxon>Preaxostyla</taxon>
        <taxon>Paratrimastigidae</taxon>
        <taxon>Paratrimastix</taxon>
    </lineage>
</organism>
<name>A0ABQ8U783_9EUKA</name>
<evidence type="ECO:0000313" key="1">
    <source>
        <dbReference type="EMBL" id="KAJ4453199.1"/>
    </source>
</evidence>
<proteinExistence type="predicted"/>